<dbReference type="InterPro" id="IPR000232">
    <property type="entry name" value="HSF_DNA-bd"/>
</dbReference>
<evidence type="ECO:0000256" key="3">
    <source>
        <dbReference type="ARBA" id="ARBA00023015"/>
    </source>
</evidence>
<dbReference type="Proteomes" id="UP000319801">
    <property type="component" value="Unassembled WGS sequence"/>
</dbReference>
<dbReference type="SMART" id="SM00415">
    <property type="entry name" value="HSF"/>
    <property type="match status" value="1"/>
</dbReference>
<dbReference type="FunFam" id="1.10.10.10:FF:000349">
    <property type="entry name" value="Heat shock transcription factor, Y-linked"/>
    <property type="match status" value="1"/>
</dbReference>
<dbReference type="SUPFAM" id="SSF46785">
    <property type="entry name" value="Winged helix' DNA-binding domain"/>
    <property type="match status" value="1"/>
</dbReference>
<evidence type="ECO:0000259" key="8">
    <source>
        <dbReference type="SMART" id="SM00415"/>
    </source>
</evidence>
<keyword evidence="4" id="KW-0238">DNA-binding</keyword>
<keyword evidence="3" id="KW-0805">Transcription regulation</keyword>
<dbReference type="GO" id="GO:0003700">
    <property type="term" value="F:DNA-binding transcription factor activity"/>
    <property type="evidence" value="ECO:0007669"/>
    <property type="project" value="InterPro"/>
</dbReference>
<evidence type="ECO:0000256" key="2">
    <source>
        <dbReference type="ARBA" id="ARBA00006403"/>
    </source>
</evidence>
<gene>
    <name evidence="9" type="ORF">Baya_8188</name>
</gene>
<evidence type="ECO:0000313" key="10">
    <source>
        <dbReference type="Proteomes" id="UP000319801"/>
    </source>
</evidence>
<comment type="subcellular location">
    <subcellularLocation>
        <location evidence="1">Nucleus</location>
    </subcellularLocation>
</comment>
<dbReference type="AlphaFoldDB" id="A0A556U5F8"/>
<name>A0A556U5F8_BAGYA</name>
<evidence type="ECO:0000256" key="1">
    <source>
        <dbReference type="ARBA" id="ARBA00004123"/>
    </source>
</evidence>
<accession>A0A556U5F8</accession>
<dbReference type="Pfam" id="PF00447">
    <property type="entry name" value="HSF_DNA-bind"/>
    <property type="match status" value="1"/>
</dbReference>
<evidence type="ECO:0000256" key="6">
    <source>
        <dbReference type="ARBA" id="ARBA00023242"/>
    </source>
</evidence>
<comment type="similarity">
    <text evidence="2 7">Belongs to the HSF family.</text>
</comment>
<keyword evidence="9" id="KW-0346">Stress response</keyword>
<dbReference type="GO" id="GO:0005634">
    <property type="term" value="C:nucleus"/>
    <property type="evidence" value="ECO:0007669"/>
    <property type="project" value="UniProtKB-SubCell"/>
</dbReference>
<evidence type="ECO:0000313" key="9">
    <source>
        <dbReference type="EMBL" id="TSM85980.1"/>
    </source>
</evidence>
<dbReference type="InterPro" id="IPR036390">
    <property type="entry name" value="WH_DNA-bd_sf"/>
</dbReference>
<keyword evidence="5" id="KW-0804">Transcription</keyword>
<evidence type="ECO:0000256" key="7">
    <source>
        <dbReference type="RuleBase" id="RU004020"/>
    </source>
</evidence>
<dbReference type="PANTHER" id="PTHR10015:SF278">
    <property type="entry name" value="HEAT SHOCK FACTOR PROTEIN 5"/>
    <property type="match status" value="1"/>
</dbReference>
<dbReference type="GO" id="GO:0043565">
    <property type="term" value="F:sequence-specific DNA binding"/>
    <property type="evidence" value="ECO:0007669"/>
    <property type="project" value="InterPro"/>
</dbReference>
<dbReference type="EMBL" id="VCAZ01000050">
    <property type="protein sequence ID" value="TSM85980.1"/>
    <property type="molecule type" value="Genomic_DNA"/>
</dbReference>
<sequence length="325" mass="37402">MKLEEMFVINPNSFPGKLWQLVNDPEIGSICWDASGTVIIIHQQRFVSEVLLYQTKRTNEYFKTKDFTSIVRQLNLYGFRKLRLVSDASEHQPDCFSVRHQPHHFHNPNFERDKPELLVNLKRLTLANKAKLALGKQHHGFSQGVSHVMLKSPQKMSSTVMIKGSLYQHNSNGPEQVMECEKTSRSFQAFVHGDASPRILFTNNFDSPCAHSCSSVHVPHGAMPHHLQHRIYTQGLLNQIPPIPLIRLQVGKLPCPNTCTRTLMPFICMLPLKGASAERVPILWLLLRSEKFQELKTPENTTEKKTYFIWRIKIENIDKDLLTIF</sequence>
<proteinExistence type="inferred from homology"/>
<dbReference type="OrthoDB" id="6418155at2759"/>
<keyword evidence="6" id="KW-0539">Nucleus</keyword>
<dbReference type="Gene3D" id="1.10.10.10">
    <property type="entry name" value="Winged helix-like DNA-binding domain superfamily/Winged helix DNA-binding domain"/>
    <property type="match status" value="1"/>
</dbReference>
<feature type="domain" description="HSF-type DNA-binding" evidence="8">
    <location>
        <begin position="10"/>
        <end position="124"/>
    </location>
</feature>
<organism evidence="9 10">
    <name type="scientific">Bagarius yarrelli</name>
    <name type="common">Goonch</name>
    <name type="synonym">Bagrus yarrelli</name>
    <dbReference type="NCBI Taxonomy" id="175774"/>
    <lineage>
        <taxon>Eukaryota</taxon>
        <taxon>Metazoa</taxon>
        <taxon>Chordata</taxon>
        <taxon>Craniata</taxon>
        <taxon>Vertebrata</taxon>
        <taxon>Euteleostomi</taxon>
        <taxon>Actinopterygii</taxon>
        <taxon>Neopterygii</taxon>
        <taxon>Teleostei</taxon>
        <taxon>Ostariophysi</taxon>
        <taxon>Siluriformes</taxon>
        <taxon>Sisoridae</taxon>
        <taxon>Sisorinae</taxon>
        <taxon>Bagarius</taxon>
    </lineage>
</organism>
<reference evidence="9 10" key="1">
    <citation type="journal article" date="2019" name="Genome Biol. Evol.">
        <title>Whole-Genome Sequencing of the Giant Devil Catfish, Bagarius yarrelli.</title>
        <authorList>
            <person name="Jiang W."/>
            <person name="Lv Y."/>
            <person name="Cheng L."/>
            <person name="Yang K."/>
            <person name="Chao B."/>
            <person name="Wang X."/>
            <person name="Li Y."/>
            <person name="Pan X."/>
            <person name="You X."/>
            <person name="Zhang Y."/>
            <person name="Yang J."/>
            <person name="Li J."/>
            <person name="Zhang X."/>
            <person name="Liu S."/>
            <person name="Sun C."/>
            <person name="Yang J."/>
            <person name="Shi Q."/>
        </authorList>
    </citation>
    <scope>NUCLEOTIDE SEQUENCE [LARGE SCALE GENOMIC DNA]</scope>
    <source>
        <strain evidence="9">JWS20170419001</strain>
        <tissue evidence="9">Muscle</tissue>
    </source>
</reference>
<comment type="caution">
    <text evidence="9">The sequence shown here is derived from an EMBL/GenBank/DDBJ whole genome shotgun (WGS) entry which is preliminary data.</text>
</comment>
<protein>
    <submittedName>
        <fullName evidence="9">Heat shock factor protein 5</fullName>
    </submittedName>
</protein>
<evidence type="ECO:0000256" key="4">
    <source>
        <dbReference type="ARBA" id="ARBA00023125"/>
    </source>
</evidence>
<dbReference type="PANTHER" id="PTHR10015">
    <property type="entry name" value="HEAT SHOCK TRANSCRIPTION FACTOR"/>
    <property type="match status" value="1"/>
</dbReference>
<dbReference type="InterPro" id="IPR036388">
    <property type="entry name" value="WH-like_DNA-bd_sf"/>
</dbReference>
<keyword evidence="10" id="KW-1185">Reference proteome</keyword>
<evidence type="ECO:0000256" key="5">
    <source>
        <dbReference type="ARBA" id="ARBA00023163"/>
    </source>
</evidence>